<evidence type="ECO:0000256" key="14">
    <source>
        <dbReference type="RuleBase" id="RU000439"/>
    </source>
</evidence>
<dbReference type="GO" id="GO:0051287">
    <property type="term" value="F:NAD binding"/>
    <property type="evidence" value="ECO:0007669"/>
    <property type="project" value="InterPro"/>
</dbReference>
<keyword evidence="7 9" id="KW-0594">Phospholipid biosynthesis</keyword>
<dbReference type="InterPro" id="IPR006109">
    <property type="entry name" value="G3P_DH_NAD-dep_C"/>
</dbReference>
<dbReference type="AlphaFoldDB" id="A0A3N0ACD8"/>
<feature type="binding site" evidence="9">
    <location>
        <position position="281"/>
    </location>
    <ligand>
        <name>NADPH</name>
        <dbReference type="ChEBI" id="CHEBI:57783"/>
    </ligand>
</feature>
<feature type="binding site" evidence="11">
    <location>
        <begin position="254"/>
        <end position="255"/>
    </location>
    <ligand>
        <name>substrate</name>
    </ligand>
</feature>
<feature type="binding site" evidence="9">
    <location>
        <position position="32"/>
    </location>
    <ligand>
        <name>NADPH</name>
        <dbReference type="ChEBI" id="CHEBI:57783"/>
    </ligand>
</feature>
<feature type="binding site" evidence="11">
    <location>
        <position position="106"/>
    </location>
    <ligand>
        <name>substrate</name>
    </ligand>
</feature>
<dbReference type="GO" id="GO:0008654">
    <property type="term" value="P:phospholipid biosynthetic process"/>
    <property type="evidence" value="ECO:0007669"/>
    <property type="project" value="UniProtKB-KW"/>
</dbReference>
<dbReference type="InterPro" id="IPR036291">
    <property type="entry name" value="NAD(P)-bd_dom_sf"/>
</dbReference>
<keyword evidence="4 9" id="KW-0560">Oxidoreductase</keyword>
<feature type="binding site" evidence="12">
    <location>
        <begin position="8"/>
        <end position="13"/>
    </location>
    <ligand>
        <name>NAD(+)</name>
        <dbReference type="ChEBI" id="CHEBI:57540"/>
    </ligand>
</feature>
<reference evidence="18 19" key="1">
    <citation type="submission" date="2019-04" db="EMBL/GenBank/DDBJ databases">
        <title>Microbes associate with the intestines of laboratory mice.</title>
        <authorList>
            <person name="Navarre W."/>
            <person name="Wong E."/>
            <person name="Huang K.C."/>
            <person name="Tropini C."/>
            <person name="Ng K."/>
            <person name="Yu B."/>
        </authorList>
    </citation>
    <scope>NUCLEOTIDE SEQUENCE [LARGE SCALE GENOMIC DNA]</scope>
    <source>
        <strain evidence="18 19">NM48_B13</strain>
    </source>
</reference>
<dbReference type="Pfam" id="PF01210">
    <property type="entry name" value="NAD_Gly3P_dh_N"/>
    <property type="match status" value="1"/>
</dbReference>
<feature type="binding site" evidence="9">
    <location>
        <position position="254"/>
    </location>
    <ligand>
        <name>NADPH</name>
        <dbReference type="ChEBI" id="CHEBI:57783"/>
    </ligand>
</feature>
<reference evidence="17 20" key="2">
    <citation type="submission" date="2020-08" db="EMBL/GenBank/DDBJ databases">
        <title>Sequencing the genomes of 1000 actinobacteria strains.</title>
        <authorList>
            <person name="Klenk H.-P."/>
        </authorList>
    </citation>
    <scope>NUCLEOTIDE SEQUENCE [LARGE SCALE GENOMIC DNA]</scope>
    <source>
        <strain evidence="17 20">DSM 22242</strain>
    </source>
</reference>
<dbReference type="Gene3D" id="3.40.50.720">
    <property type="entry name" value="NAD(P)-binding Rossmann-like Domain"/>
    <property type="match status" value="1"/>
</dbReference>
<evidence type="ECO:0000313" key="17">
    <source>
        <dbReference type="EMBL" id="MBB3170598.1"/>
    </source>
</evidence>
<evidence type="ECO:0000256" key="1">
    <source>
        <dbReference type="ARBA" id="ARBA00011009"/>
    </source>
</evidence>
<comment type="catalytic activity">
    <reaction evidence="9">
        <text>sn-glycerol 3-phosphate + NAD(+) = dihydroxyacetone phosphate + NADH + H(+)</text>
        <dbReference type="Rhea" id="RHEA:11092"/>
        <dbReference type="ChEBI" id="CHEBI:15378"/>
        <dbReference type="ChEBI" id="CHEBI:57540"/>
        <dbReference type="ChEBI" id="CHEBI:57597"/>
        <dbReference type="ChEBI" id="CHEBI:57642"/>
        <dbReference type="ChEBI" id="CHEBI:57945"/>
        <dbReference type="EC" id="1.1.1.94"/>
    </reaction>
</comment>
<dbReference type="EC" id="1.1.1.94" evidence="9"/>
<comment type="pathway">
    <text evidence="9">Membrane lipid metabolism; glycerophospholipid metabolism.</text>
</comment>
<dbReference type="GeneID" id="93355873"/>
<accession>A0A3N0ACD8</accession>
<dbReference type="GO" id="GO:0005829">
    <property type="term" value="C:cytosol"/>
    <property type="evidence" value="ECO:0007669"/>
    <property type="project" value="TreeGrafter"/>
</dbReference>
<evidence type="ECO:0000256" key="10">
    <source>
        <dbReference type="PIRSR" id="PIRSR000114-1"/>
    </source>
</evidence>
<dbReference type="EMBL" id="SSTM01000001">
    <property type="protein sequence ID" value="TJW12190.1"/>
    <property type="molecule type" value="Genomic_DNA"/>
</dbReference>
<feature type="active site" description="Proton acceptor" evidence="9 10">
    <location>
        <position position="190"/>
    </location>
</feature>
<evidence type="ECO:0000256" key="9">
    <source>
        <dbReference type="HAMAP-Rule" id="MF_00394"/>
    </source>
</evidence>
<dbReference type="GO" id="GO:0046167">
    <property type="term" value="P:glycerol-3-phosphate biosynthetic process"/>
    <property type="evidence" value="ECO:0007669"/>
    <property type="project" value="UniProtKB-UniRule"/>
</dbReference>
<feature type="binding site" evidence="9">
    <location>
        <position position="253"/>
    </location>
    <ligand>
        <name>sn-glycerol 3-phosphate</name>
        <dbReference type="ChEBI" id="CHEBI:57597"/>
    </ligand>
</feature>
<feature type="binding site" evidence="9">
    <location>
        <position position="33"/>
    </location>
    <ligand>
        <name>NADPH</name>
        <dbReference type="ChEBI" id="CHEBI:57783"/>
    </ligand>
</feature>
<dbReference type="NCBIfam" id="NF000942">
    <property type="entry name" value="PRK00094.1-4"/>
    <property type="match status" value="1"/>
</dbReference>
<protein>
    <recommendedName>
        <fullName evidence="9">Glycerol-3-phosphate dehydrogenase [NAD(P)+]</fullName>
        <ecNumber evidence="9">1.1.1.94</ecNumber>
    </recommendedName>
    <alternativeName>
        <fullName evidence="9">NAD(P)(+)-dependent glycerol-3-phosphate dehydrogenase</fullName>
    </alternativeName>
    <alternativeName>
        <fullName evidence="9">NAD(P)H-dependent dihydroxyacetone-phosphate reductase</fullName>
    </alternativeName>
</protein>
<evidence type="ECO:0000259" key="15">
    <source>
        <dbReference type="Pfam" id="PF01210"/>
    </source>
</evidence>
<feature type="binding site" evidence="9">
    <location>
        <position position="106"/>
    </location>
    <ligand>
        <name>sn-glycerol 3-phosphate</name>
        <dbReference type="ChEBI" id="CHEBI:57597"/>
    </ligand>
</feature>
<evidence type="ECO:0000313" key="18">
    <source>
        <dbReference type="EMBL" id="TJW12190.1"/>
    </source>
</evidence>
<comment type="caution">
    <text evidence="17">The sequence shown here is derived from an EMBL/GenBank/DDBJ whole genome shotgun (WGS) entry which is preliminary data.</text>
</comment>
<dbReference type="InterPro" id="IPR011128">
    <property type="entry name" value="G3P_DH_NAD-dep_N"/>
</dbReference>
<evidence type="ECO:0000256" key="8">
    <source>
        <dbReference type="ARBA" id="ARBA00023264"/>
    </source>
</evidence>
<feature type="binding site" evidence="9">
    <location>
        <position position="49"/>
    </location>
    <ligand>
        <name>NADPH</name>
        <dbReference type="ChEBI" id="CHEBI:57783"/>
    </ligand>
</feature>
<feature type="binding site" evidence="9">
    <location>
        <position position="135"/>
    </location>
    <ligand>
        <name>sn-glycerol 3-phosphate</name>
        <dbReference type="ChEBI" id="CHEBI:57597"/>
    </ligand>
</feature>
<comment type="similarity">
    <text evidence="1 9 13">Belongs to the NAD-dependent glycerol-3-phosphate dehydrogenase family.</text>
</comment>
<dbReference type="GO" id="GO:0005975">
    <property type="term" value="P:carbohydrate metabolic process"/>
    <property type="evidence" value="ECO:0007669"/>
    <property type="project" value="InterPro"/>
</dbReference>
<dbReference type="PROSITE" id="PS00957">
    <property type="entry name" value="NAD_G3PDH"/>
    <property type="match status" value="1"/>
</dbReference>
<dbReference type="InterPro" id="IPR013328">
    <property type="entry name" value="6PGD_dom2"/>
</dbReference>
<feature type="binding site" evidence="9">
    <location>
        <position position="254"/>
    </location>
    <ligand>
        <name>sn-glycerol 3-phosphate</name>
        <dbReference type="ChEBI" id="CHEBI:57597"/>
    </ligand>
</feature>
<evidence type="ECO:0000256" key="3">
    <source>
        <dbReference type="ARBA" id="ARBA00022857"/>
    </source>
</evidence>
<dbReference type="HAMAP" id="MF_00394">
    <property type="entry name" value="NAD_Glyc3P_dehydrog"/>
    <property type="match status" value="1"/>
</dbReference>
<comment type="caution">
    <text evidence="9">Lacks conserved residue(s) required for the propagation of feature annotation.</text>
</comment>
<dbReference type="GO" id="GO:0046168">
    <property type="term" value="P:glycerol-3-phosphate catabolic process"/>
    <property type="evidence" value="ECO:0007669"/>
    <property type="project" value="InterPro"/>
</dbReference>
<evidence type="ECO:0000256" key="6">
    <source>
        <dbReference type="ARBA" id="ARBA00023098"/>
    </source>
</evidence>
<feature type="binding site" evidence="9">
    <location>
        <position position="139"/>
    </location>
    <ligand>
        <name>NADPH</name>
        <dbReference type="ChEBI" id="CHEBI:57783"/>
    </ligand>
</feature>
<keyword evidence="6 9" id="KW-0443">Lipid metabolism</keyword>
<dbReference type="Proteomes" id="UP000530850">
    <property type="component" value="Unassembled WGS sequence"/>
</dbReference>
<dbReference type="InterPro" id="IPR006168">
    <property type="entry name" value="G3P_DH_NAD-dep"/>
</dbReference>
<sequence>MAIVSVIGAGSWGTALAQTIAANGHEARLWARKPEVAHHINSHHANPRYLTDARLSENVRATASLKDCLEGADAALIVTPSQLLRTMAGQMRPFCPPQLPIAVCSKGIEEGTGALPLQVLTETLGALERLAAISGPNHAEEVVNGVPSATVAASCVASTARTFQDLLANPRFRVYDSRDPVGVEICAAYKNIIAIAVGLSYGLGFGDNTAATIITRGLAEMSRLVTVAGGDALTCMGLAGAGDAVVTCMSRHSRNRRFGQDYLACGRSLEDFSADTHMVVEGAQACKNVEVLERFFGLELPLCDGVRAITWEGVSPKDVVRELVDRPLKSEF</sequence>
<dbReference type="PIRSF" id="PIRSF000114">
    <property type="entry name" value="Glycerol-3-P_dh"/>
    <property type="match status" value="1"/>
</dbReference>
<dbReference type="GO" id="GO:0047952">
    <property type="term" value="F:glycerol-3-phosphate dehydrogenase [NAD(P)+] activity"/>
    <property type="evidence" value="ECO:0007669"/>
    <property type="project" value="UniProtKB-UniRule"/>
</dbReference>
<evidence type="ECO:0000256" key="11">
    <source>
        <dbReference type="PIRSR" id="PIRSR000114-2"/>
    </source>
</evidence>
<evidence type="ECO:0000256" key="12">
    <source>
        <dbReference type="PIRSR" id="PIRSR000114-3"/>
    </source>
</evidence>
<evidence type="ECO:0000259" key="16">
    <source>
        <dbReference type="Pfam" id="PF07479"/>
    </source>
</evidence>
<feature type="binding site" evidence="9">
    <location>
        <position position="190"/>
    </location>
    <ligand>
        <name>sn-glycerol 3-phosphate</name>
        <dbReference type="ChEBI" id="CHEBI:57597"/>
    </ligand>
</feature>
<feature type="binding site" evidence="12">
    <location>
        <position position="254"/>
    </location>
    <ligand>
        <name>NAD(+)</name>
        <dbReference type="ChEBI" id="CHEBI:57540"/>
    </ligand>
</feature>
<evidence type="ECO:0000313" key="20">
    <source>
        <dbReference type="Proteomes" id="UP000530850"/>
    </source>
</evidence>
<dbReference type="RefSeq" id="WP_123184569.1">
    <property type="nucleotide sequence ID" value="NZ_CANSOV010000001.1"/>
</dbReference>
<keyword evidence="3 9" id="KW-0521">NADP</keyword>
<evidence type="ECO:0000256" key="7">
    <source>
        <dbReference type="ARBA" id="ARBA00023209"/>
    </source>
</evidence>
<dbReference type="SUPFAM" id="SSF51735">
    <property type="entry name" value="NAD(P)-binding Rossmann-fold domains"/>
    <property type="match status" value="1"/>
</dbReference>
<name>A0A3N0ACD8_9ACTN</name>
<dbReference type="PRINTS" id="PR00077">
    <property type="entry name" value="GPDHDRGNASE"/>
</dbReference>
<feature type="domain" description="Glycerol-3-phosphate dehydrogenase NAD-dependent C-terminal" evidence="16">
    <location>
        <begin position="179"/>
        <end position="320"/>
    </location>
</feature>
<dbReference type="FunFam" id="3.40.50.720:FF:000019">
    <property type="entry name" value="Glycerol-3-phosphate dehydrogenase [NAD(P)+]"/>
    <property type="match status" value="1"/>
</dbReference>
<dbReference type="Pfam" id="PF07479">
    <property type="entry name" value="NAD_Gly3P_dh_C"/>
    <property type="match status" value="1"/>
</dbReference>
<dbReference type="OrthoDB" id="9812273at2"/>
<dbReference type="InterPro" id="IPR008927">
    <property type="entry name" value="6-PGluconate_DH-like_C_sf"/>
</dbReference>
<feature type="binding site" evidence="9">
    <location>
        <position position="255"/>
    </location>
    <ligand>
        <name>sn-glycerol 3-phosphate</name>
        <dbReference type="ChEBI" id="CHEBI:57597"/>
    </ligand>
</feature>
<keyword evidence="5 9" id="KW-0520">NAD</keyword>
<organism evidence="17 20">
    <name type="scientific">Parvibacter caecicola</name>
    <dbReference type="NCBI Taxonomy" id="747645"/>
    <lineage>
        <taxon>Bacteria</taxon>
        <taxon>Bacillati</taxon>
        <taxon>Actinomycetota</taxon>
        <taxon>Coriobacteriia</taxon>
        <taxon>Coriobacteriales</taxon>
        <taxon>Coriobacteriaceae</taxon>
        <taxon>Parvibacter</taxon>
    </lineage>
</organism>
<dbReference type="PANTHER" id="PTHR11728">
    <property type="entry name" value="GLYCEROL-3-PHOSPHATE DEHYDROGENASE"/>
    <property type="match status" value="1"/>
</dbReference>
<evidence type="ECO:0000256" key="2">
    <source>
        <dbReference type="ARBA" id="ARBA00022516"/>
    </source>
</evidence>
<evidence type="ECO:0000313" key="19">
    <source>
        <dbReference type="Proteomes" id="UP000309454"/>
    </source>
</evidence>
<dbReference type="Proteomes" id="UP000309454">
    <property type="component" value="Unassembled WGS sequence"/>
</dbReference>
<feature type="binding site" evidence="9">
    <location>
        <position position="12"/>
    </location>
    <ligand>
        <name>NADPH</name>
        <dbReference type="ChEBI" id="CHEBI:57783"/>
    </ligand>
</feature>
<dbReference type="UniPathway" id="UPA00940"/>
<gene>
    <name evidence="9" type="primary">gpsA</name>
    <name evidence="18" type="ORF">E5982_00855</name>
    <name evidence="17" type="ORF">FHR31_000378</name>
</gene>
<dbReference type="NCBIfam" id="NF000940">
    <property type="entry name" value="PRK00094.1-2"/>
    <property type="match status" value="1"/>
</dbReference>
<keyword evidence="9" id="KW-0547">Nucleotide-binding</keyword>
<evidence type="ECO:0000256" key="5">
    <source>
        <dbReference type="ARBA" id="ARBA00023027"/>
    </source>
</evidence>
<feature type="binding site" evidence="12">
    <location>
        <position position="139"/>
    </location>
    <ligand>
        <name>NAD(+)</name>
        <dbReference type="ChEBI" id="CHEBI:57540"/>
    </ligand>
</feature>
<dbReference type="Gene3D" id="1.10.1040.10">
    <property type="entry name" value="N-(1-d-carboxylethyl)-l-norvaline Dehydrogenase, domain 2"/>
    <property type="match status" value="1"/>
</dbReference>
<feature type="binding site" evidence="9">
    <location>
        <position position="243"/>
    </location>
    <ligand>
        <name>sn-glycerol 3-phosphate</name>
        <dbReference type="ChEBI" id="CHEBI:57597"/>
    </ligand>
</feature>
<comment type="function">
    <text evidence="9">Catalyzes the reduction of the glycolytic intermediate dihydroxyacetone phosphate (DHAP) to sn-glycerol 3-phosphate (G3P), the key precursor for phospholipid synthesis.</text>
</comment>
<feature type="binding site" evidence="9">
    <location>
        <position position="11"/>
    </location>
    <ligand>
        <name>NADPH</name>
        <dbReference type="ChEBI" id="CHEBI:57783"/>
    </ligand>
</feature>
<keyword evidence="19" id="KW-1185">Reference proteome</keyword>
<comment type="subcellular location">
    <subcellularLocation>
        <location evidence="9">Cytoplasm</location>
    </subcellularLocation>
</comment>
<keyword evidence="2 9" id="KW-0444">Lipid biosynthesis</keyword>
<proteinExistence type="inferred from homology"/>
<feature type="binding site" evidence="9">
    <location>
        <position position="279"/>
    </location>
    <ligand>
        <name>NADPH</name>
        <dbReference type="ChEBI" id="CHEBI:57783"/>
    </ligand>
</feature>
<comment type="catalytic activity">
    <reaction evidence="9 14">
        <text>sn-glycerol 3-phosphate + NADP(+) = dihydroxyacetone phosphate + NADPH + H(+)</text>
        <dbReference type="Rhea" id="RHEA:11096"/>
        <dbReference type="ChEBI" id="CHEBI:15378"/>
        <dbReference type="ChEBI" id="CHEBI:57597"/>
        <dbReference type="ChEBI" id="CHEBI:57642"/>
        <dbReference type="ChEBI" id="CHEBI:57783"/>
        <dbReference type="ChEBI" id="CHEBI:58349"/>
        <dbReference type="EC" id="1.1.1.94"/>
    </reaction>
</comment>
<keyword evidence="9" id="KW-0963">Cytoplasm</keyword>
<dbReference type="PANTHER" id="PTHR11728:SF1">
    <property type="entry name" value="GLYCEROL-3-PHOSPHATE DEHYDROGENASE [NAD(+)] 2, CHLOROPLASTIC"/>
    <property type="match status" value="1"/>
</dbReference>
<feature type="domain" description="Glycerol-3-phosphate dehydrogenase NAD-dependent N-terminal" evidence="15">
    <location>
        <begin position="4"/>
        <end position="154"/>
    </location>
</feature>
<dbReference type="EMBL" id="JACHYA010000001">
    <property type="protein sequence ID" value="MBB3170598.1"/>
    <property type="molecule type" value="Genomic_DNA"/>
</dbReference>
<dbReference type="SUPFAM" id="SSF48179">
    <property type="entry name" value="6-phosphogluconate dehydrogenase C-terminal domain-like"/>
    <property type="match status" value="1"/>
</dbReference>
<evidence type="ECO:0000256" key="13">
    <source>
        <dbReference type="RuleBase" id="RU000437"/>
    </source>
</evidence>
<dbReference type="GO" id="GO:0006650">
    <property type="term" value="P:glycerophospholipid metabolic process"/>
    <property type="evidence" value="ECO:0007669"/>
    <property type="project" value="UniProtKB-UniRule"/>
</dbReference>
<keyword evidence="8 9" id="KW-1208">Phospholipid metabolism</keyword>
<feature type="binding site" evidence="9">
    <location>
        <position position="106"/>
    </location>
    <ligand>
        <name>NADPH</name>
        <dbReference type="ChEBI" id="CHEBI:57783"/>
    </ligand>
</feature>
<evidence type="ECO:0000256" key="4">
    <source>
        <dbReference type="ARBA" id="ARBA00023002"/>
    </source>
</evidence>